<dbReference type="SUPFAM" id="SSF52833">
    <property type="entry name" value="Thioredoxin-like"/>
    <property type="match status" value="1"/>
</dbReference>
<keyword evidence="4" id="KW-1185">Reference proteome</keyword>
<dbReference type="GO" id="GO:0016209">
    <property type="term" value="F:antioxidant activity"/>
    <property type="evidence" value="ECO:0007669"/>
    <property type="project" value="InterPro"/>
</dbReference>
<dbReference type="AlphaFoldDB" id="A0A140D9E1"/>
<dbReference type="OrthoDB" id="5471268at2"/>
<dbReference type="Pfam" id="PF00578">
    <property type="entry name" value="AhpC-TSA"/>
    <property type="match status" value="1"/>
</dbReference>
<dbReference type="InterPro" id="IPR000866">
    <property type="entry name" value="AhpC/TSA"/>
</dbReference>
<dbReference type="KEGG" id="dej:AWY79_01145"/>
<evidence type="ECO:0000313" key="4">
    <source>
        <dbReference type="Proteomes" id="UP000055611"/>
    </source>
</evidence>
<dbReference type="Proteomes" id="UP000055611">
    <property type="component" value="Chromosome"/>
</dbReference>
<organism evidence="3 5">
    <name type="scientific">Pseudodesulfovibrio indicus</name>
    <dbReference type="NCBI Taxonomy" id="1716143"/>
    <lineage>
        <taxon>Bacteria</taxon>
        <taxon>Pseudomonadati</taxon>
        <taxon>Thermodesulfobacteriota</taxon>
        <taxon>Desulfovibrionia</taxon>
        <taxon>Desulfovibrionales</taxon>
        <taxon>Desulfovibrionaceae</taxon>
    </lineage>
</organism>
<feature type="domain" description="Alkyl hydroperoxide reductase subunit C/ Thiol specific antioxidant" evidence="1">
    <location>
        <begin position="43"/>
        <end position="131"/>
    </location>
</feature>
<evidence type="ECO:0000259" key="1">
    <source>
        <dbReference type="Pfam" id="PF00578"/>
    </source>
</evidence>
<gene>
    <name evidence="2" type="ORF">AWY79_01145</name>
    <name evidence="3" type="ORF">EDC59_12214</name>
</gene>
<name>A0A140D9E1_9BACT</name>
<dbReference type="GO" id="GO:0016491">
    <property type="term" value="F:oxidoreductase activity"/>
    <property type="evidence" value="ECO:0007669"/>
    <property type="project" value="InterPro"/>
</dbReference>
<evidence type="ECO:0000313" key="5">
    <source>
        <dbReference type="Proteomes" id="UP000295506"/>
    </source>
</evidence>
<protein>
    <submittedName>
        <fullName evidence="3">AhpC/TSA family protein</fullName>
    </submittedName>
</protein>
<proteinExistence type="predicted"/>
<evidence type="ECO:0000313" key="3">
    <source>
        <dbReference type="EMBL" id="TDT80556.1"/>
    </source>
</evidence>
<reference evidence="3 5" key="2">
    <citation type="submission" date="2019-03" db="EMBL/GenBank/DDBJ databases">
        <title>Genomic Encyclopedia of Type Strains, Phase IV (KMG-IV): sequencing the most valuable type-strain genomes for metagenomic binning, comparative biology and taxonomic classification.</title>
        <authorList>
            <person name="Goeker M."/>
        </authorList>
    </citation>
    <scope>NUCLEOTIDE SEQUENCE [LARGE SCALE GENOMIC DNA]</scope>
    <source>
        <strain evidence="3 5">DSM 101483</strain>
    </source>
</reference>
<dbReference type="InterPro" id="IPR036249">
    <property type="entry name" value="Thioredoxin-like_sf"/>
</dbReference>
<dbReference type="EMBL" id="SOBK01000022">
    <property type="protein sequence ID" value="TDT80556.1"/>
    <property type="molecule type" value="Genomic_DNA"/>
</dbReference>
<accession>A0A140D9E1</accession>
<evidence type="ECO:0000313" key="2">
    <source>
        <dbReference type="EMBL" id="AMK09808.1"/>
    </source>
</evidence>
<dbReference type="EMBL" id="CP014206">
    <property type="protein sequence ID" value="AMK09808.1"/>
    <property type="molecule type" value="Genomic_DNA"/>
</dbReference>
<dbReference type="Gene3D" id="3.40.30.10">
    <property type="entry name" value="Glutaredoxin"/>
    <property type="match status" value="1"/>
</dbReference>
<sequence>MEGKTEEKHVLAVGDDFPTCRVAVLNGDEDREYLELPEGARFLELSELKARFVLIQLYNTLCNDCVAETKKLTRFFKLVEADPVLHGQLKIIGLGIYDSNQQVVRFRKHYDVAYPLFSDKSGQIFECLGQAELPLAYLVRAKGDGTWNIELIKRGYFEPDEQFLSVLRSAVVRAEGAD</sequence>
<dbReference type="Proteomes" id="UP000295506">
    <property type="component" value="Unassembled WGS sequence"/>
</dbReference>
<reference evidence="2 4" key="1">
    <citation type="journal article" date="2016" name="Front. Microbiol.">
        <title>Genome Sequence of the Piezophilic, Mesophilic Sulfate-Reducing Bacterium Desulfovibrio indicus J2T.</title>
        <authorList>
            <person name="Cao J."/>
            <person name="Maignien L."/>
            <person name="Shao Z."/>
            <person name="Alain K."/>
            <person name="Jebbar M."/>
        </authorList>
    </citation>
    <scope>NUCLEOTIDE SEQUENCE [LARGE SCALE GENOMIC DNA]</scope>
    <source>
        <strain evidence="2 4">J2</strain>
    </source>
</reference>